<dbReference type="Gene3D" id="3.40.50.1820">
    <property type="entry name" value="alpha/beta hydrolase"/>
    <property type="match status" value="1"/>
</dbReference>
<keyword evidence="6" id="KW-1185">Reference proteome</keyword>
<dbReference type="GO" id="GO:0018773">
    <property type="term" value="F:acetylpyruvate hydrolase activity"/>
    <property type="evidence" value="ECO:0007669"/>
    <property type="project" value="TreeGrafter"/>
</dbReference>
<dbReference type="SUPFAM" id="SSF56529">
    <property type="entry name" value="FAH"/>
    <property type="match status" value="1"/>
</dbReference>
<feature type="domain" description="AB hydrolase-1" evidence="3">
    <location>
        <begin position="350"/>
        <end position="580"/>
    </location>
</feature>
<dbReference type="Pfam" id="PF01557">
    <property type="entry name" value="FAA_hydrolase"/>
    <property type="match status" value="1"/>
</dbReference>
<dbReference type="PANTHER" id="PTHR11820">
    <property type="entry name" value="ACYLPYRUVASE"/>
    <property type="match status" value="1"/>
</dbReference>
<evidence type="ECO:0000256" key="2">
    <source>
        <dbReference type="ARBA" id="ARBA00022723"/>
    </source>
</evidence>
<dbReference type="AlphaFoldDB" id="A0A8H6JLR6"/>
<dbReference type="Proteomes" id="UP000639643">
    <property type="component" value="Unassembled WGS sequence"/>
</dbReference>
<reference evidence="5" key="1">
    <citation type="journal article" date="2020" name="Phytopathology">
        <title>Genome Sequence Resources of Colletotrichum truncatum, C. plurivorum, C. musicola, and C. sojae: Four Species Pathogenic to Soybean (Glycine max).</title>
        <authorList>
            <person name="Rogerio F."/>
            <person name="Boufleur T.R."/>
            <person name="Ciampi-Guillardi M."/>
            <person name="Sukno S.A."/>
            <person name="Thon M.R."/>
            <person name="Massola Junior N.S."/>
            <person name="Baroncelli R."/>
        </authorList>
    </citation>
    <scope>NUCLEOTIDE SEQUENCE</scope>
    <source>
        <strain evidence="5">LFN0074</strain>
    </source>
</reference>
<dbReference type="PANTHER" id="PTHR11820:SF7">
    <property type="entry name" value="ACYLPYRUVASE FAHD1, MITOCHONDRIAL"/>
    <property type="match status" value="1"/>
</dbReference>
<accession>A0A8H6JLR6</accession>
<sequence>MPPQRLTNYILFTHNNSPPQVGHLDHATSTITPLSLPSGTPLTSLYQVIEASDILSSPDTSALTLPSALPLSSVQILPPFPDRDVLAVGKNYLSHAAEFNRSGFDASDTIDRPSHPVIFTKRSTSIIAHGEDVLLHPEFTSTADYEGEVGVVIGRAGFRVSEADAWDHVWGYTIINDITARERQRDHKQFYLGKSPDTFCPMGPISVPKEDLPETLTLQTHVNGQLRQEATTKDLIFSIPHLIATLSAATTLRPGDVIATGTPAGVGIGLTPPVYLKPNDTISISISGLGTLTNKVASPATVNPTLSRVSSSSSFQLTNASRTLNGTSGLTVSKSKSLSYQTHGSGSTNIIFVHGLGGTKDFFTPLSASLATSAKLHVYDFEGHGLSPTHPLSVISISSLISDLSGIFSLAEVTPDAPAVLVGHSMGSLIATQFALQNPSLVSKLILVGPPPSPLPEPAVNALLAAAAQARTGGMSAVVNDTVATGVSEHTRTTNPLAVTAVRLSLLGQDPEGYAKASSALANFAEPLELEKLNVEALVVSGQEDVISPPAVGGQYVRRISNAKSVVLPNVGHWHVFEDPNGVAEALQGFL</sequence>
<dbReference type="Pfam" id="PF00561">
    <property type="entry name" value="Abhydrolase_1"/>
    <property type="match status" value="1"/>
</dbReference>
<comment type="caution">
    <text evidence="5">The sequence shown here is derived from an EMBL/GenBank/DDBJ whole genome shotgun (WGS) entry which is preliminary data.</text>
</comment>
<dbReference type="Gene3D" id="3.90.850.10">
    <property type="entry name" value="Fumarylacetoacetase-like, C-terminal domain"/>
    <property type="match status" value="1"/>
</dbReference>
<evidence type="ECO:0000259" key="3">
    <source>
        <dbReference type="Pfam" id="PF00561"/>
    </source>
</evidence>
<name>A0A8H6JLR6_9PEZI</name>
<keyword evidence="2" id="KW-0479">Metal-binding</keyword>
<organism evidence="5 6">
    <name type="scientific">Colletotrichum musicola</name>
    <dbReference type="NCBI Taxonomy" id="2175873"/>
    <lineage>
        <taxon>Eukaryota</taxon>
        <taxon>Fungi</taxon>
        <taxon>Dikarya</taxon>
        <taxon>Ascomycota</taxon>
        <taxon>Pezizomycotina</taxon>
        <taxon>Sordariomycetes</taxon>
        <taxon>Hypocreomycetidae</taxon>
        <taxon>Glomerellales</taxon>
        <taxon>Glomerellaceae</taxon>
        <taxon>Colletotrichum</taxon>
        <taxon>Colletotrichum orchidearum species complex</taxon>
    </lineage>
</organism>
<dbReference type="InterPro" id="IPR036663">
    <property type="entry name" value="Fumarylacetoacetase_C_sf"/>
</dbReference>
<dbReference type="GO" id="GO:0046872">
    <property type="term" value="F:metal ion binding"/>
    <property type="evidence" value="ECO:0007669"/>
    <property type="project" value="UniProtKB-KW"/>
</dbReference>
<gene>
    <name evidence="5" type="ORF">CMUS01_12519</name>
</gene>
<proteinExistence type="inferred from homology"/>
<dbReference type="EMBL" id="WIGM01000711">
    <property type="protein sequence ID" value="KAF6815046.1"/>
    <property type="molecule type" value="Genomic_DNA"/>
</dbReference>
<feature type="domain" description="Fumarylacetoacetase-like C-terminal" evidence="4">
    <location>
        <begin position="85"/>
        <end position="296"/>
    </location>
</feature>
<evidence type="ECO:0000256" key="1">
    <source>
        <dbReference type="ARBA" id="ARBA00010211"/>
    </source>
</evidence>
<evidence type="ECO:0000259" key="4">
    <source>
        <dbReference type="Pfam" id="PF01557"/>
    </source>
</evidence>
<dbReference type="FunFam" id="3.90.850.10:FF:000002">
    <property type="entry name" value="2-hydroxyhepta-2,4-diene-1,7-dioate isomerase"/>
    <property type="match status" value="1"/>
</dbReference>
<dbReference type="PRINTS" id="PR00111">
    <property type="entry name" value="ABHYDROLASE"/>
</dbReference>
<dbReference type="InterPro" id="IPR000073">
    <property type="entry name" value="AB_hydrolase_1"/>
</dbReference>
<protein>
    <submittedName>
        <fullName evidence="5">Fumarylacetoacetate hydrolase</fullName>
    </submittedName>
</protein>
<comment type="similarity">
    <text evidence="1">Belongs to the FAH family.</text>
</comment>
<dbReference type="InterPro" id="IPR029058">
    <property type="entry name" value="AB_hydrolase_fold"/>
</dbReference>
<dbReference type="SUPFAM" id="SSF53474">
    <property type="entry name" value="alpha/beta-Hydrolases"/>
    <property type="match status" value="1"/>
</dbReference>
<evidence type="ECO:0000313" key="5">
    <source>
        <dbReference type="EMBL" id="KAF6815046.1"/>
    </source>
</evidence>
<dbReference type="GO" id="GO:0050163">
    <property type="term" value="F:oxaloacetate tautomerase activity"/>
    <property type="evidence" value="ECO:0007669"/>
    <property type="project" value="UniProtKB-ARBA"/>
</dbReference>
<dbReference type="InterPro" id="IPR011234">
    <property type="entry name" value="Fumarylacetoacetase-like_C"/>
</dbReference>
<dbReference type="OrthoDB" id="194468at2759"/>
<keyword evidence="5" id="KW-0378">Hydrolase</keyword>
<dbReference type="GO" id="GO:0006107">
    <property type="term" value="P:oxaloacetate metabolic process"/>
    <property type="evidence" value="ECO:0007669"/>
    <property type="project" value="UniProtKB-ARBA"/>
</dbReference>
<evidence type="ECO:0000313" key="6">
    <source>
        <dbReference type="Proteomes" id="UP000639643"/>
    </source>
</evidence>